<reference evidence="3 4" key="1">
    <citation type="journal article" date="2017" name="Nat. Ecol. Evol.">
        <title>Scallop genome provides insights into evolution of bilaterian karyotype and development.</title>
        <authorList>
            <person name="Wang S."/>
            <person name="Zhang J."/>
            <person name="Jiao W."/>
            <person name="Li J."/>
            <person name="Xun X."/>
            <person name="Sun Y."/>
            <person name="Guo X."/>
            <person name="Huan P."/>
            <person name="Dong B."/>
            <person name="Zhang L."/>
            <person name="Hu X."/>
            <person name="Sun X."/>
            <person name="Wang J."/>
            <person name="Zhao C."/>
            <person name="Wang Y."/>
            <person name="Wang D."/>
            <person name="Huang X."/>
            <person name="Wang R."/>
            <person name="Lv J."/>
            <person name="Li Y."/>
            <person name="Zhang Z."/>
            <person name="Liu B."/>
            <person name="Lu W."/>
            <person name="Hui Y."/>
            <person name="Liang J."/>
            <person name="Zhou Z."/>
            <person name="Hou R."/>
            <person name="Li X."/>
            <person name="Liu Y."/>
            <person name="Li H."/>
            <person name="Ning X."/>
            <person name="Lin Y."/>
            <person name="Zhao L."/>
            <person name="Xing Q."/>
            <person name="Dou J."/>
            <person name="Li Y."/>
            <person name="Mao J."/>
            <person name="Guo H."/>
            <person name="Dou H."/>
            <person name="Li T."/>
            <person name="Mu C."/>
            <person name="Jiang W."/>
            <person name="Fu Q."/>
            <person name="Fu X."/>
            <person name="Miao Y."/>
            <person name="Liu J."/>
            <person name="Yu Q."/>
            <person name="Li R."/>
            <person name="Liao H."/>
            <person name="Li X."/>
            <person name="Kong Y."/>
            <person name="Jiang Z."/>
            <person name="Chourrout D."/>
            <person name="Li R."/>
            <person name="Bao Z."/>
        </authorList>
    </citation>
    <scope>NUCLEOTIDE SEQUENCE [LARGE SCALE GENOMIC DNA]</scope>
    <source>
        <strain evidence="3 4">PY_sf001</strain>
    </source>
</reference>
<comment type="caution">
    <text evidence="3">The sequence shown here is derived from an EMBL/GenBank/DDBJ whole genome shotgun (WGS) entry which is preliminary data.</text>
</comment>
<organism evidence="3 4">
    <name type="scientific">Mizuhopecten yessoensis</name>
    <name type="common">Japanese scallop</name>
    <name type="synonym">Patinopecten yessoensis</name>
    <dbReference type="NCBI Taxonomy" id="6573"/>
    <lineage>
        <taxon>Eukaryota</taxon>
        <taxon>Metazoa</taxon>
        <taxon>Spiralia</taxon>
        <taxon>Lophotrochozoa</taxon>
        <taxon>Mollusca</taxon>
        <taxon>Bivalvia</taxon>
        <taxon>Autobranchia</taxon>
        <taxon>Pteriomorphia</taxon>
        <taxon>Pectinida</taxon>
        <taxon>Pectinoidea</taxon>
        <taxon>Pectinidae</taxon>
        <taxon>Mizuhopecten</taxon>
    </lineage>
</organism>
<dbReference type="AlphaFoldDB" id="A0A210PTG6"/>
<evidence type="ECO:0000256" key="2">
    <source>
        <dbReference type="SAM" id="Phobius"/>
    </source>
</evidence>
<dbReference type="OrthoDB" id="5954868at2759"/>
<dbReference type="InterPro" id="IPR012444">
    <property type="entry name" value="DUF1647"/>
</dbReference>
<feature type="transmembrane region" description="Helical" evidence="2">
    <location>
        <begin position="36"/>
        <end position="53"/>
    </location>
</feature>
<dbReference type="PANTHER" id="PTHR31389">
    <property type="entry name" value="LD39211P"/>
    <property type="match status" value="1"/>
</dbReference>
<dbReference type="EMBL" id="NEDP02005507">
    <property type="protein sequence ID" value="OWF39800.1"/>
    <property type="molecule type" value="Genomic_DNA"/>
</dbReference>
<dbReference type="PANTHER" id="PTHR31389:SF4">
    <property type="entry name" value="LD39211P"/>
    <property type="match status" value="1"/>
</dbReference>
<keyword evidence="2" id="KW-0472">Membrane</keyword>
<dbReference type="Proteomes" id="UP000242188">
    <property type="component" value="Unassembled WGS sequence"/>
</dbReference>
<evidence type="ECO:0000313" key="4">
    <source>
        <dbReference type="Proteomes" id="UP000242188"/>
    </source>
</evidence>
<keyword evidence="2" id="KW-1133">Transmembrane helix</keyword>
<dbReference type="Pfam" id="PF07801">
    <property type="entry name" value="DUF1647"/>
    <property type="match status" value="1"/>
</dbReference>
<name>A0A210PTG6_MIZYE</name>
<accession>A0A210PTG6</accession>
<sequence length="544" mass="62747">MLRKKNHRDPIGSLELGGAVHMTSSFRVKRFSYKKILKYLVLIILGVAIHSIYREIFQAHHVEELQQNDTPVQDSIHLEEQNVLAPPDKQSPQEAPIQREPPGGRVIDNDNANRGFHHENSVEEKAKQIDNMGFKEHDNNMAQPNEIVHDPVEQNQLFKETNERIVDENEGLGNFRKEANEFPVEVDPGPFEKIVDLEEDVQENLSNIKAEEEIQREIANIMEDAYEDIKLEHPSEKHVQEALSHDDVIDVVPPKEIEKMKEAVNKVEALPLNYHEVVRPHDHGLPNLVTAALKKDVLKLEQLIISVQRFFPNEKMYIYDIDLEPRQHKLLAAMCNVRMRSLMVDVFPPFVKNITNFHWRPLVMHIAVTEFEHITWLNPNMCLKNAKKLLTQVPKAHDTSVFVIGQAAGYTSFAVTHPDMYKFITTDRKKLASVPHIEIYALIMHNTEELRENLMKPLLSCTMNPACLAPHGAGSNCDFDFSGRLYAKCHQYDESAINILLKNWFQFDKAKFMSGNCCFTNYNPNERIRPQICHRTRGEEIEDL</sequence>
<evidence type="ECO:0000256" key="1">
    <source>
        <dbReference type="SAM" id="MobiDB-lite"/>
    </source>
</evidence>
<gene>
    <name evidence="3" type="ORF">KP79_PYT20137</name>
</gene>
<keyword evidence="2" id="KW-0812">Transmembrane</keyword>
<feature type="region of interest" description="Disordered" evidence="1">
    <location>
        <begin position="84"/>
        <end position="120"/>
    </location>
</feature>
<evidence type="ECO:0000313" key="3">
    <source>
        <dbReference type="EMBL" id="OWF39800.1"/>
    </source>
</evidence>
<proteinExistence type="predicted"/>
<protein>
    <submittedName>
        <fullName evidence="3">Uncharacterized protein</fullName>
    </submittedName>
</protein>
<keyword evidence="4" id="KW-1185">Reference proteome</keyword>